<dbReference type="RefSeq" id="WP_084392209.1">
    <property type="nucleotide sequence ID" value="NZ_BMKF01000002.1"/>
</dbReference>
<dbReference type="PROSITE" id="PS00194">
    <property type="entry name" value="THIOREDOXIN_1"/>
    <property type="match status" value="1"/>
</dbReference>
<keyword evidence="7" id="KW-1185">Reference proteome</keyword>
<dbReference type="PANTHER" id="PTHR42852:SF17">
    <property type="entry name" value="THIOREDOXIN-LIKE PROTEIN HI_1115"/>
    <property type="match status" value="1"/>
</dbReference>
<dbReference type="Gene3D" id="3.40.30.10">
    <property type="entry name" value="Glutaredoxin"/>
    <property type="match status" value="1"/>
</dbReference>
<dbReference type="InterPro" id="IPR050553">
    <property type="entry name" value="Thioredoxin_ResA/DsbE_sf"/>
</dbReference>
<reference evidence="7" key="1">
    <citation type="journal article" date="2019" name="Int. J. Syst. Evol. Microbiol.">
        <title>The Global Catalogue of Microorganisms (GCM) 10K type strain sequencing project: providing services to taxonomists for standard genome sequencing and annotation.</title>
        <authorList>
            <consortium name="The Broad Institute Genomics Platform"/>
            <consortium name="The Broad Institute Genome Sequencing Center for Infectious Disease"/>
            <person name="Wu L."/>
            <person name="Ma J."/>
        </authorList>
    </citation>
    <scope>NUCLEOTIDE SEQUENCE [LARGE SCALE GENOMIC DNA]</scope>
    <source>
        <strain evidence="7">CGMCC 1.15928</strain>
    </source>
</reference>
<feature type="transmembrane region" description="Helical" evidence="4">
    <location>
        <begin position="7"/>
        <end position="27"/>
    </location>
</feature>
<keyword evidence="4" id="KW-0472">Membrane</keyword>
<protein>
    <submittedName>
        <fullName evidence="6">Thioredoxin</fullName>
    </submittedName>
</protein>
<evidence type="ECO:0000256" key="3">
    <source>
        <dbReference type="ARBA" id="ARBA00023284"/>
    </source>
</evidence>
<accession>A0ABQ1JQP5</accession>
<dbReference type="EMBL" id="BMKF01000002">
    <property type="protein sequence ID" value="GGB71894.1"/>
    <property type="molecule type" value="Genomic_DNA"/>
</dbReference>
<dbReference type="SUPFAM" id="SSF52833">
    <property type="entry name" value="Thioredoxin-like"/>
    <property type="match status" value="1"/>
</dbReference>
<name>A0ABQ1JQP5_9PROT</name>
<comment type="caution">
    <text evidence="6">The sequence shown here is derived from an EMBL/GenBank/DDBJ whole genome shotgun (WGS) entry which is preliminary data.</text>
</comment>
<dbReference type="Proteomes" id="UP000628854">
    <property type="component" value="Unassembled WGS sequence"/>
</dbReference>
<evidence type="ECO:0000256" key="2">
    <source>
        <dbReference type="ARBA" id="ARBA00022748"/>
    </source>
</evidence>
<dbReference type="CDD" id="cd02966">
    <property type="entry name" value="TlpA_like_family"/>
    <property type="match status" value="1"/>
</dbReference>
<dbReference type="InterPro" id="IPR017937">
    <property type="entry name" value="Thioredoxin_CS"/>
</dbReference>
<evidence type="ECO:0000259" key="5">
    <source>
        <dbReference type="PROSITE" id="PS51352"/>
    </source>
</evidence>
<keyword evidence="3" id="KW-0676">Redox-active center</keyword>
<dbReference type="PANTHER" id="PTHR42852">
    <property type="entry name" value="THIOL:DISULFIDE INTERCHANGE PROTEIN DSBE"/>
    <property type="match status" value="1"/>
</dbReference>
<dbReference type="InterPro" id="IPR036249">
    <property type="entry name" value="Thioredoxin-like_sf"/>
</dbReference>
<comment type="subcellular location">
    <subcellularLocation>
        <location evidence="1">Cell envelope</location>
    </subcellularLocation>
</comment>
<gene>
    <name evidence="6" type="primary">tlpA</name>
    <name evidence="6" type="ORF">GCM10011503_20700</name>
</gene>
<keyword evidence="4" id="KW-1133">Transmembrane helix</keyword>
<keyword evidence="2" id="KW-0201">Cytochrome c-type biogenesis</keyword>
<organism evidence="6 7">
    <name type="scientific">Henriciella pelagia</name>
    <dbReference type="NCBI Taxonomy" id="1977912"/>
    <lineage>
        <taxon>Bacteria</taxon>
        <taxon>Pseudomonadati</taxon>
        <taxon>Pseudomonadota</taxon>
        <taxon>Alphaproteobacteria</taxon>
        <taxon>Hyphomonadales</taxon>
        <taxon>Hyphomonadaceae</taxon>
        <taxon>Henriciella</taxon>
    </lineage>
</organism>
<dbReference type="InterPro" id="IPR013766">
    <property type="entry name" value="Thioredoxin_domain"/>
</dbReference>
<evidence type="ECO:0000256" key="4">
    <source>
        <dbReference type="SAM" id="Phobius"/>
    </source>
</evidence>
<proteinExistence type="predicted"/>
<keyword evidence="4" id="KW-0812">Transmembrane</keyword>
<evidence type="ECO:0000313" key="7">
    <source>
        <dbReference type="Proteomes" id="UP000628854"/>
    </source>
</evidence>
<evidence type="ECO:0000313" key="6">
    <source>
        <dbReference type="EMBL" id="GGB71894.1"/>
    </source>
</evidence>
<sequence length="196" mass="21138">MPRTLKFAILAMIIGLVVVVSFALLSATSKGGSSDPIEKLATGSLAKLDTSRKGAVISQAKFEGPDGREASLSDFRGKTTLVNFWATWCGPCEREMPSLAALETQKGGDNFQVIAISVDATEDKDYAIQRLEELTGGVLDFYFAPPEKWEVVYDSSARGFPTTVIYDEEGVEIARLAGEADWNSYEAAALVDAITN</sequence>
<dbReference type="Pfam" id="PF08534">
    <property type="entry name" value="Redoxin"/>
    <property type="match status" value="1"/>
</dbReference>
<feature type="domain" description="Thioredoxin" evidence="5">
    <location>
        <begin position="51"/>
        <end position="196"/>
    </location>
</feature>
<evidence type="ECO:0000256" key="1">
    <source>
        <dbReference type="ARBA" id="ARBA00004196"/>
    </source>
</evidence>
<dbReference type="InterPro" id="IPR013740">
    <property type="entry name" value="Redoxin"/>
</dbReference>
<dbReference type="PROSITE" id="PS51352">
    <property type="entry name" value="THIOREDOXIN_2"/>
    <property type="match status" value="1"/>
</dbReference>